<dbReference type="GO" id="GO:0005524">
    <property type="term" value="F:ATP binding"/>
    <property type="evidence" value="ECO:0007669"/>
    <property type="project" value="UniProtKB-KW"/>
</dbReference>
<keyword evidence="1" id="KW-0418">Kinase</keyword>
<dbReference type="SUPFAM" id="SSF55874">
    <property type="entry name" value="ATPase domain of HSP90 chaperone/DNA topoisomerase II/histidine kinase"/>
    <property type="match status" value="1"/>
</dbReference>
<proteinExistence type="predicted"/>
<dbReference type="InterPro" id="IPR050267">
    <property type="entry name" value="Anti-sigma-factor_SerPK"/>
</dbReference>
<name>A0ABZ2A4S4_STRNV</name>
<keyword evidence="1" id="KW-0808">Transferase</keyword>
<evidence type="ECO:0000313" key="4">
    <source>
        <dbReference type="Proteomes" id="UP001432209"/>
    </source>
</evidence>
<evidence type="ECO:0000256" key="1">
    <source>
        <dbReference type="ARBA" id="ARBA00022527"/>
    </source>
</evidence>
<dbReference type="Pfam" id="PF13581">
    <property type="entry name" value="HATPase_c_2"/>
    <property type="match status" value="1"/>
</dbReference>
<dbReference type="Gene3D" id="3.30.565.10">
    <property type="entry name" value="Histidine kinase-like ATPase, C-terminal domain"/>
    <property type="match status" value="1"/>
</dbReference>
<dbReference type="InterPro" id="IPR036890">
    <property type="entry name" value="HATPase_C_sf"/>
</dbReference>
<dbReference type="GeneID" id="91343356"/>
<dbReference type="CDD" id="cd16936">
    <property type="entry name" value="HATPase_RsbW-like"/>
    <property type="match status" value="1"/>
</dbReference>
<reference evidence="3" key="1">
    <citation type="submission" date="2022-10" db="EMBL/GenBank/DDBJ databases">
        <title>The complete genomes of actinobacterial strains from the NBC collection.</title>
        <authorList>
            <person name="Joergensen T.S."/>
            <person name="Alvarez Arevalo M."/>
            <person name="Sterndorff E.B."/>
            <person name="Faurdal D."/>
            <person name="Vuksanovic O."/>
            <person name="Mourched A.-S."/>
            <person name="Charusanti P."/>
            <person name="Shaw S."/>
            <person name="Blin K."/>
            <person name="Weber T."/>
        </authorList>
    </citation>
    <scope>NUCLEOTIDE SEQUENCE</scope>
    <source>
        <strain evidence="3">NBC_01432</strain>
    </source>
</reference>
<keyword evidence="1" id="KW-0723">Serine/threonine-protein kinase</keyword>
<dbReference type="InterPro" id="IPR003594">
    <property type="entry name" value="HATPase_dom"/>
</dbReference>
<dbReference type="PANTHER" id="PTHR35526:SF3">
    <property type="entry name" value="ANTI-SIGMA-F FACTOR RSBW"/>
    <property type="match status" value="1"/>
</dbReference>
<evidence type="ECO:0000259" key="2">
    <source>
        <dbReference type="Pfam" id="PF13581"/>
    </source>
</evidence>
<feature type="domain" description="Histidine kinase/HSP90-like ATPase" evidence="2">
    <location>
        <begin position="21"/>
        <end position="132"/>
    </location>
</feature>
<keyword evidence="4" id="KW-1185">Reference proteome</keyword>
<protein>
    <submittedName>
        <fullName evidence="3">ATP-binding protein</fullName>
    </submittedName>
</protein>
<keyword evidence="3" id="KW-0067">ATP-binding</keyword>
<keyword evidence="3" id="KW-0547">Nucleotide-binding</keyword>
<organism evidence="3 4">
    <name type="scientific">Streptomyces niveus</name>
    <name type="common">Streptomyces spheroides</name>
    <dbReference type="NCBI Taxonomy" id="193462"/>
    <lineage>
        <taxon>Bacteria</taxon>
        <taxon>Bacillati</taxon>
        <taxon>Actinomycetota</taxon>
        <taxon>Actinomycetes</taxon>
        <taxon>Kitasatosporales</taxon>
        <taxon>Streptomycetaceae</taxon>
        <taxon>Streptomyces</taxon>
    </lineage>
</organism>
<dbReference type="PANTHER" id="PTHR35526">
    <property type="entry name" value="ANTI-SIGMA-F FACTOR RSBW-RELATED"/>
    <property type="match status" value="1"/>
</dbReference>
<dbReference type="EMBL" id="CP109495">
    <property type="protein sequence ID" value="WUX53713.1"/>
    <property type="molecule type" value="Genomic_DNA"/>
</dbReference>
<dbReference type="RefSeq" id="WP_023540129.1">
    <property type="nucleotide sequence ID" value="NZ_CP108849.2"/>
</dbReference>
<gene>
    <name evidence="3" type="ORF">OG442_20310</name>
</gene>
<sequence>MNHDCDQHLRLRLPRHPRSVARAREALWGLMSAPGDRDLPGDLGDTAALLLSELVTNALRHGSPPGREIVVTVHRADGLLRLEVEDAGDSLPRPRTPDPIDECGRGLALVAALADDWGVAPRQGPGKRVWVTLKAP</sequence>
<evidence type="ECO:0000313" key="3">
    <source>
        <dbReference type="EMBL" id="WUX53713.1"/>
    </source>
</evidence>
<accession>A0ABZ2A4S4</accession>
<dbReference type="Proteomes" id="UP001432209">
    <property type="component" value="Chromosome"/>
</dbReference>